<accession>A0A8J2Z0A0</accession>
<evidence type="ECO:0000313" key="3">
    <source>
        <dbReference type="EMBL" id="GGF49478.1"/>
    </source>
</evidence>
<dbReference type="Pfam" id="PF00866">
    <property type="entry name" value="Ring_hydroxyl_B"/>
    <property type="match status" value="1"/>
</dbReference>
<reference evidence="3" key="2">
    <citation type="submission" date="2020-09" db="EMBL/GenBank/DDBJ databases">
        <authorList>
            <person name="Sun Q."/>
            <person name="Zhou Y."/>
        </authorList>
    </citation>
    <scope>NUCLEOTIDE SEQUENCE</scope>
    <source>
        <strain evidence="3">CGMCC 1.15725</strain>
    </source>
</reference>
<keyword evidence="4" id="KW-1185">Reference proteome</keyword>
<protein>
    <submittedName>
        <fullName evidence="3">Ring-hydroxylating dioxygenase subunit beta</fullName>
    </submittedName>
</protein>
<dbReference type="AlphaFoldDB" id="A0A8J2Z0A0"/>
<dbReference type="EMBL" id="BMJQ01000030">
    <property type="protein sequence ID" value="GGF49478.1"/>
    <property type="molecule type" value="Genomic_DNA"/>
</dbReference>
<dbReference type="InterPro" id="IPR000391">
    <property type="entry name" value="Rng_hydr_dOase-bsu"/>
</dbReference>
<comment type="caution">
    <text evidence="3">The sequence shown here is derived from an EMBL/GenBank/DDBJ whole genome shotgun (WGS) entry which is preliminary data.</text>
</comment>
<dbReference type="GO" id="GO:0019380">
    <property type="term" value="P:3-phenylpropionate catabolic process"/>
    <property type="evidence" value="ECO:0007669"/>
    <property type="project" value="TreeGrafter"/>
</dbReference>
<sequence length="167" mass="19167">MSALNPAGVRSLPDYQEFLYHEAALLDEWRLTEWLNLFAEDAVYEVPTAASAPDVSSDRDLFYIADDHVRLKHRVERLLKVGAHSEWPRSTGTRIVSNVRIVGKRDDGVDVRAAFVTYRSKNDITDTYFGHQHYRISEIDGALRIREKRVFLAMTSLRPHGRVSIIL</sequence>
<evidence type="ECO:0000256" key="2">
    <source>
        <dbReference type="ARBA" id="ARBA00023002"/>
    </source>
</evidence>
<dbReference type="PANTHER" id="PTHR41534">
    <property type="entry name" value="BLR3401 PROTEIN"/>
    <property type="match status" value="1"/>
</dbReference>
<evidence type="ECO:0000256" key="1">
    <source>
        <dbReference type="ARBA" id="ARBA00009570"/>
    </source>
</evidence>
<dbReference type="InterPro" id="IPR032710">
    <property type="entry name" value="NTF2-like_dom_sf"/>
</dbReference>
<dbReference type="RefSeq" id="WP_229744136.1">
    <property type="nucleotide sequence ID" value="NZ_BMJQ01000030.1"/>
</dbReference>
<reference evidence="3" key="1">
    <citation type="journal article" date="2014" name="Int. J. Syst. Evol. Microbiol.">
        <title>Complete genome sequence of Corynebacterium casei LMG S-19264T (=DSM 44701T), isolated from a smear-ripened cheese.</title>
        <authorList>
            <consortium name="US DOE Joint Genome Institute (JGI-PGF)"/>
            <person name="Walter F."/>
            <person name="Albersmeier A."/>
            <person name="Kalinowski J."/>
            <person name="Ruckert C."/>
        </authorList>
    </citation>
    <scope>NUCLEOTIDE SEQUENCE</scope>
    <source>
        <strain evidence="3">CGMCC 1.15725</strain>
    </source>
</reference>
<dbReference type="GO" id="GO:0051213">
    <property type="term" value="F:dioxygenase activity"/>
    <property type="evidence" value="ECO:0007669"/>
    <property type="project" value="UniProtKB-KW"/>
</dbReference>
<organism evidence="3 4">
    <name type="scientific">Aliidongia dinghuensis</name>
    <dbReference type="NCBI Taxonomy" id="1867774"/>
    <lineage>
        <taxon>Bacteria</taxon>
        <taxon>Pseudomonadati</taxon>
        <taxon>Pseudomonadota</taxon>
        <taxon>Alphaproteobacteria</taxon>
        <taxon>Rhodospirillales</taxon>
        <taxon>Dongiaceae</taxon>
        <taxon>Aliidongia</taxon>
    </lineage>
</organism>
<dbReference type="CDD" id="cd00667">
    <property type="entry name" value="ring_hydroxylating_dioxygenases_beta"/>
    <property type="match status" value="1"/>
</dbReference>
<proteinExistence type="inferred from homology"/>
<evidence type="ECO:0000313" key="4">
    <source>
        <dbReference type="Proteomes" id="UP000646365"/>
    </source>
</evidence>
<dbReference type="Proteomes" id="UP000646365">
    <property type="component" value="Unassembled WGS sequence"/>
</dbReference>
<keyword evidence="2" id="KW-0560">Oxidoreductase</keyword>
<dbReference type="SUPFAM" id="SSF54427">
    <property type="entry name" value="NTF2-like"/>
    <property type="match status" value="1"/>
</dbReference>
<name>A0A8J2Z0A0_9PROT</name>
<gene>
    <name evidence="3" type="ORF">GCM10011611_64880</name>
</gene>
<keyword evidence="3" id="KW-0223">Dioxygenase</keyword>
<dbReference type="PANTHER" id="PTHR41534:SF2">
    <property type="entry name" value="3-PHENYLPROPIONATE_CINNAMIC ACID DIOXYGENASE SUBUNIT BETA"/>
    <property type="match status" value="1"/>
</dbReference>
<dbReference type="Gene3D" id="3.10.450.50">
    <property type="match status" value="1"/>
</dbReference>
<comment type="similarity">
    <text evidence="1">Belongs to the bacterial ring-hydroxylating dioxygenase beta subunit family.</text>
</comment>